<feature type="region of interest" description="Disordered" evidence="1">
    <location>
        <begin position="1"/>
        <end position="33"/>
    </location>
</feature>
<organism evidence="2 3">
    <name type="scientific">Prescottella agglutinans</name>
    <dbReference type="NCBI Taxonomy" id="1644129"/>
    <lineage>
        <taxon>Bacteria</taxon>
        <taxon>Bacillati</taxon>
        <taxon>Actinomycetota</taxon>
        <taxon>Actinomycetes</taxon>
        <taxon>Mycobacteriales</taxon>
        <taxon>Nocardiaceae</taxon>
        <taxon>Prescottella</taxon>
    </lineage>
</organism>
<evidence type="ECO:0000256" key="1">
    <source>
        <dbReference type="SAM" id="MobiDB-lite"/>
    </source>
</evidence>
<gene>
    <name evidence="2" type="ORF">M2280_001089</name>
</gene>
<name>A0ABT6M6J1_9NOCA</name>
<protein>
    <submittedName>
        <fullName evidence="2">Uncharacterized protein</fullName>
    </submittedName>
</protein>
<dbReference type="EMBL" id="JARXVC010000002">
    <property type="protein sequence ID" value="MDH6279880.1"/>
    <property type="molecule type" value="Genomic_DNA"/>
</dbReference>
<keyword evidence="3" id="KW-1185">Reference proteome</keyword>
<proteinExistence type="predicted"/>
<evidence type="ECO:0000313" key="3">
    <source>
        <dbReference type="Proteomes" id="UP001160334"/>
    </source>
</evidence>
<evidence type="ECO:0000313" key="2">
    <source>
        <dbReference type="EMBL" id="MDH6279880.1"/>
    </source>
</evidence>
<reference evidence="2 3" key="1">
    <citation type="submission" date="2023-04" db="EMBL/GenBank/DDBJ databases">
        <title>Forest soil microbial communities from Buena Vista Peninsula, Colon Province, Panama.</title>
        <authorList>
            <person name="Bouskill N."/>
        </authorList>
    </citation>
    <scope>NUCLEOTIDE SEQUENCE [LARGE SCALE GENOMIC DNA]</scope>
    <source>
        <strain evidence="2 3">CFH S0262</strain>
    </source>
</reference>
<sequence length="33" mass="3698">MRVHILMSHMRSNQGSELTHLRDTEGDSGSLCV</sequence>
<accession>A0ABT6M6J1</accession>
<dbReference type="Proteomes" id="UP001160334">
    <property type="component" value="Unassembled WGS sequence"/>
</dbReference>
<comment type="caution">
    <text evidence="2">The sequence shown here is derived from an EMBL/GenBank/DDBJ whole genome shotgun (WGS) entry which is preliminary data.</text>
</comment>